<dbReference type="AlphaFoldDB" id="A0A9W7DJ51"/>
<dbReference type="InterPro" id="IPR011012">
    <property type="entry name" value="Longin-like_dom_sf"/>
</dbReference>
<comment type="caution">
    <text evidence="1">The sequence shown here is derived from an EMBL/GenBank/DDBJ whole genome shotgun (WGS) entry which is preliminary data.</text>
</comment>
<protein>
    <submittedName>
        <fullName evidence="1">Unnamed protein product</fullName>
    </submittedName>
</protein>
<dbReference type="InterPro" id="IPR006722">
    <property type="entry name" value="Sedlin"/>
</dbReference>
<reference evidence="1" key="1">
    <citation type="submission" date="2023-04" db="EMBL/GenBank/DDBJ databases">
        <title>Ambrosiozyma monospora NBRC 1965.</title>
        <authorList>
            <person name="Ichikawa N."/>
            <person name="Sato H."/>
            <person name="Tonouchi N."/>
        </authorList>
    </citation>
    <scope>NUCLEOTIDE SEQUENCE</scope>
    <source>
        <strain evidence="1">NBRC 1965</strain>
    </source>
</reference>
<dbReference type="Pfam" id="PF04628">
    <property type="entry name" value="Sedlin_N"/>
    <property type="match status" value="1"/>
</dbReference>
<gene>
    <name evidence="1" type="ORF">Amon01_000767400</name>
</gene>
<dbReference type="GO" id="GO:0005737">
    <property type="term" value="C:cytoplasm"/>
    <property type="evidence" value="ECO:0007669"/>
    <property type="project" value="GOC"/>
</dbReference>
<organism evidence="1 2">
    <name type="scientific">Ambrosiozyma monospora</name>
    <name type="common">Yeast</name>
    <name type="synonym">Endomycopsis monosporus</name>
    <dbReference type="NCBI Taxonomy" id="43982"/>
    <lineage>
        <taxon>Eukaryota</taxon>
        <taxon>Fungi</taxon>
        <taxon>Dikarya</taxon>
        <taxon>Ascomycota</taxon>
        <taxon>Saccharomycotina</taxon>
        <taxon>Pichiomycetes</taxon>
        <taxon>Pichiales</taxon>
        <taxon>Pichiaceae</taxon>
        <taxon>Ambrosiozyma</taxon>
    </lineage>
</organism>
<evidence type="ECO:0000313" key="1">
    <source>
        <dbReference type="EMBL" id="GMG55601.1"/>
    </source>
</evidence>
<evidence type="ECO:0000313" key="2">
    <source>
        <dbReference type="Proteomes" id="UP001165063"/>
    </source>
</evidence>
<dbReference type="Gene3D" id="3.30.450.70">
    <property type="match status" value="1"/>
</dbReference>
<dbReference type="GO" id="GO:0006888">
    <property type="term" value="P:endoplasmic reticulum to Golgi vesicle-mediated transport"/>
    <property type="evidence" value="ECO:0007669"/>
    <property type="project" value="InterPro"/>
</dbReference>
<dbReference type="Proteomes" id="UP001165063">
    <property type="component" value="Unassembled WGS sequence"/>
</dbReference>
<dbReference type="PANTHER" id="PTHR12403">
    <property type="entry name" value="TRAFFICKING PROTEIN PARTICLE COMPLEX SUBUNIT 2"/>
    <property type="match status" value="1"/>
</dbReference>
<name>A0A9W7DJ51_AMBMO</name>
<sequence>MSYYFAIIGTNDSPVYELEIGTYKQSGDGKPNLPADIKELEQFILNSSLDTLESLQFKSNQIYTKNLDSFYGFTIFSYLTQGNAKFMMLTDLAKNDESIRQFLIEINELYVKNLLNPFYNLNDPIKGANFDSRVRVLAKKYL</sequence>
<keyword evidence="2" id="KW-1185">Reference proteome</keyword>
<dbReference type="SUPFAM" id="SSF64356">
    <property type="entry name" value="SNARE-like"/>
    <property type="match status" value="1"/>
</dbReference>
<dbReference type="OrthoDB" id="10252102at2759"/>
<dbReference type="EMBL" id="BSXU01005810">
    <property type="protein sequence ID" value="GMG55601.1"/>
    <property type="molecule type" value="Genomic_DNA"/>
</dbReference>
<accession>A0A9W7DJ51</accession>
<dbReference type="CDD" id="cd14825">
    <property type="entry name" value="TRAPPC2_sedlin"/>
    <property type="match status" value="1"/>
</dbReference>
<proteinExistence type="predicted"/>